<evidence type="ECO:0000313" key="3">
    <source>
        <dbReference type="Proteomes" id="UP000027195"/>
    </source>
</evidence>
<feature type="compositionally biased region" description="Acidic residues" evidence="1">
    <location>
        <begin position="59"/>
        <end position="90"/>
    </location>
</feature>
<evidence type="ECO:0000313" key="2">
    <source>
        <dbReference type="EMBL" id="KDQ16931.1"/>
    </source>
</evidence>
<name>A0A067MZJ1_BOTB1</name>
<dbReference type="HOGENOM" id="CLU_112096_0_0_1"/>
<gene>
    <name evidence="2" type="ORF">BOTBODRAFT_43100</name>
</gene>
<feature type="region of interest" description="Disordered" evidence="1">
    <location>
        <begin position="34"/>
        <end position="91"/>
    </location>
</feature>
<feature type="compositionally biased region" description="Basic and acidic residues" evidence="1">
    <location>
        <begin position="39"/>
        <end position="58"/>
    </location>
</feature>
<proteinExistence type="predicted"/>
<reference evidence="3" key="1">
    <citation type="journal article" date="2014" name="Proc. Natl. Acad. Sci. U.S.A.">
        <title>Extensive sampling of basidiomycete genomes demonstrates inadequacy of the white-rot/brown-rot paradigm for wood decay fungi.</title>
        <authorList>
            <person name="Riley R."/>
            <person name="Salamov A.A."/>
            <person name="Brown D.W."/>
            <person name="Nagy L.G."/>
            <person name="Floudas D."/>
            <person name="Held B.W."/>
            <person name="Levasseur A."/>
            <person name="Lombard V."/>
            <person name="Morin E."/>
            <person name="Otillar R."/>
            <person name="Lindquist E.A."/>
            <person name="Sun H."/>
            <person name="LaButti K.M."/>
            <person name="Schmutz J."/>
            <person name="Jabbour D."/>
            <person name="Luo H."/>
            <person name="Baker S.E."/>
            <person name="Pisabarro A.G."/>
            <person name="Walton J.D."/>
            <person name="Blanchette R.A."/>
            <person name="Henrissat B."/>
            <person name="Martin F."/>
            <person name="Cullen D."/>
            <person name="Hibbett D.S."/>
            <person name="Grigoriev I.V."/>
        </authorList>
    </citation>
    <scope>NUCLEOTIDE SEQUENCE [LARGE SCALE GENOMIC DNA]</scope>
    <source>
        <strain evidence="3">FD-172 SS1</strain>
    </source>
</reference>
<dbReference type="EMBL" id="KL198025">
    <property type="protein sequence ID" value="KDQ16931.1"/>
    <property type="molecule type" value="Genomic_DNA"/>
</dbReference>
<organism evidence="2 3">
    <name type="scientific">Botryobasidium botryosum (strain FD-172 SS1)</name>
    <dbReference type="NCBI Taxonomy" id="930990"/>
    <lineage>
        <taxon>Eukaryota</taxon>
        <taxon>Fungi</taxon>
        <taxon>Dikarya</taxon>
        <taxon>Basidiomycota</taxon>
        <taxon>Agaricomycotina</taxon>
        <taxon>Agaricomycetes</taxon>
        <taxon>Cantharellales</taxon>
        <taxon>Botryobasidiaceae</taxon>
        <taxon>Botryobasidium</taxon>
    </lineage>
</organism>
<accession>A0A067MZJ1</accession>
<dbReference type="Proteomes" id="UP000027195">
    <property type="component" value="Unassembled WGS sequence"/>
</dbReference>
<keyword evidence="3" id="KW-1185">Reference proteome</keyword>
<dbReference type="InParanoid" id="A0A067MZJ1"/>
<protein>
    <submittedName>
        <fullName evidence="2">Uncharacterized protein</fullName>
    </submittedName>
</protein>
<sequence length="212" mass="24295">MGWYSEAELSWGFCIPKDRLARLFRCLRKHYRVKAKPKSKTEQEEQPKPAKRPRVEGAEDKDEEEKEDKSEEEDKEDDDDEDEDDYEDDYVNEKELDEYLSRVLDDEKYNRAFRFRCMSDVIEGYGVFGGSGRYAEGGGVEEVVIAHTESSYSAERYGGLFGSSVAGIGTELYSPGQNQDLLRQLEIDLHLAEIGMDLPVKEQWLLGVNIVG</sequence>
<dbReference type="AlphaFoldDB" id="A0A067MZJ1"/>
<evidence type="ECO:0000256" key="1">
    <source>
        <dbReference type="SAM" id="MobiDB-lite"/>
    </source>
</evidence>